<dbReference type="Proteomes" id="UP001165498">
    <property type="component" value="Unassembled WGS sequence"/>
</dbReference>
<keyword evidence="3" id="KW-1185">Reference proteome</keyword>
<dbReference type="InterPro" id="IPR036465">
    <property type="entry name" value="vWFA_dom_sf"/>
</dbReference>
<gene>
    <name evidence="2" type="ORF">NM961_21725</name>
</gene>
<evidence type="ECO:0000259" key="1">
    <source>
        <dbReference type="Pfam" id="PF01882"/>
    </source>
</evidence>
<dbReference type="Gene3D" id="3.40.50.410">
    <property type="entry name" value="von Willebrand factor, type A domain"/>
    <property type="match status" value="1"/>
</dbReference>
<evidence type="ECO:0000313" key="3">
    <source>
        <dbReference type="Proteomes" id="UP001165498"/>
    </source>
</evidence>
<name>A0ABT1QYJ4_9GAMM</name>
<sequence length="301" mass="33088">MSSTELISPALRARLRDLRLAPRLAAGGQGLGQHSSRSRGVGLEFAQYRAYAPGDEPRRVDWKLFARSDRYFVRESERDSPLELWLLVDATASMAQADAANPQHSRLAAARTLAACVIELALRQGDHFGLAALSDQVQSFVDLGLGPRQRDRCIQEMLGWQARGNWPAAAQSLPLWERIAPASLVVLLSDGFDEAAIALAQRLAAARREVALIQILTAEERDFPFRGSRRFVDPESDRQVLADPAAARAEYLQAFAAARQALRARLTASGIRLATHFLDQPADAALRQLFGTRPGGEQAWD</sequence>
<dbReference type="PANTHER" id="PTHR33608">
    <property type="entry name" value="BLL2464 PROTEIN"/>
    <property type="match status" value="1"/>
</dbReference>
<feature type="domain" description="DUF58" evidence="1">
    <location>
        <begin position="47"/>
        <end position="259"/>
    </location>
</feature>
<reference evidence="2" key="1">
    <citation type="submission" date="2022-07" db="EMBL/GenBank/DDBJ databases">
        <title>Tahibacter sp., a new gammaproteobacterium isolated from the silt sample collected at pig farm.</title>
        <authorList>
            <person name="Chen H."/>
        </authorList>
    </citation>
    <scope>NUCLEOTIDE SEQUENCE</scope>
    <source>
        <strain evidence="2">P2K</strain>
    </source>
</reference>
<comment type="caution">
    <text evidence="2">The sequence shown here is derived from an EMBL/GenBank/DDBJ whole genome shotgun (WGS) entry which is preliminary data.</text>
</comment>
<protein>
    <submittedName>
        <fullName evidence="2">DUF58 domain-containing protein</fullName>
    </submittedName>
</protein>
<dbReference type="PANTHER" id="PTHR33608:SF7">
    <property type="entry name" value="DUF58 DOMAIN-CONTAINING PROTEIN"/>
    <property type="match status" value="1"/>
</dbReference>
<dbReference type="InterPro" id="IPR002881">
    <property type="entry name" value="DUF58"/>
</dbReference>
<dbReference type="SUPFAM" id="SSF53300">
    <property type="entry name" value="vWA-like"/>
    <property type="match status" value="1"/>
</dbReference>
<organism evidence="2 3">
    <name type="scientific">Tahibacter harae</name>
    <dbReference type="NCBI Taxonomy" id="2963937"/>
    <lineage>
        <taxon>Bacteria</taxon>
        <taxon>Pseudomonadati</taxon>
        <taxon>Pseudomonadota</taxon>
        <taxon>Gammaproteobacteria</taxon>
        <taxon>Lysobacterales</taxon>
        <taxon>Rhodanobacteraceae</taxon>
        <taxon>Tahibacter</taxon>
    </lineage>
</organism>
<dbReference type="RefSeq" id="WP_255916529.1">
    <property type="nucleotide sequence ID" value="NZ_JANFQO010000028.1"/>
</dbReference>
<dbReference type="EMBL" id="JANFQO010000028">
    <property type="protein sequence ID" value="MCQ4167343.1"/>
    <property type="molecule type" value="Genomic_DNA"/>
</dbReference>
<dbReference type="Pfam" id="PF01882">
    <property type="entry name" value="DUF58"/>
    <property type="match status" value="1"/>
</dbReference>
<accession>A0ABT1QYJ4</accession>
<evidence type="ECO:0000313" key="2">
    <source>
        <dbReference type="EMBL" id="MCQ4167343.1"/>
    </source>
</evidence>
<proteinExistence type="predicted"/>